<dbReference type="PANTHER" id="PTHR11252:SF0">
    <property type="entry name" value="POLYRIBONUCLEOTIDE NUCLEOTIDYLTRANSFERASE 1, MITOCHONDRIAL"/>
    <property type="match status" value="1"/>
</dbReference>
<dbReference type="InterPro" id="IPR003029">
    <property type="entry name" value="S1_domain"/>
</dbReference>
<dbReference type="InterPro" id="IPR012340">
    <property type="entry name" value="NA-bd_OB-fold"/>
</dbReference>
<dbReference type="Gene3D" id="3.30.1370.10">
    <property type="entry name" value="K Homology domain, type 1"/>
    <property type="match status" value="1"/>
</dbReference>
<evidence type="ECO:0000256" key="3">
    <source>
        <dbReference type="ARBA" id="ARBA00022884"/>
    </source>
</evidence>
<sequence length="226" mass="24884">MGDMDFKIAGSRRGITALQADIKVPGLPLKIIMEAVQAGCDAKSQIIEIMCKTISRPRVDKKSSWPISESIDIPIGKRGKLIGLGGVNLKKLYVNTGVQVNYDEDTGLYQIFAPNQAALDEAKEFITTVLENEREPVLEFGGIYNAKIVEIRESGLMITLYRGMNPVLLHNSQLDHRKVSDAKVLGFQEGQEILVKYFGKDPVSGQVRVSRKVLLGPATSVTKNLQ</sequence>
<dbReference type="InterPro" id="IPR027408">
    <property type="entry name" value="PNPase/RNase_PH_dom_sf"/>
</dbReference>
<dbReference type="GO" id="GO:0005739">
    <property type="term" value="C:mitochondrion"/>
    <property type="evidence" value="ECO:0007669"/>
    <property type="project" value="TreeGrafter"/>
</dbReference>
<dbReference type="GO" id="GO:0005829">
    <property type="term" value="C:cytosol"/>
    <property type="evidence" value="ECO:0007669"/>
    <property type="project" value="TreeGrafter"/>
</dbReference>
<reference evidence="5" key="1">
    <citation type="submission" date="2015-05" db="UniProtKB">
        <authorList>
            <consortium name="EnsemblMetazoa"/>
        </authorList>
    </citation>
    <scope>IDENTIFICATION</scope>
</reference>
<evidence type="ECO:0000313" key="6">
    <source>
        <dbReference type="Proteomes" id="UP000015103"/>
    </source>
</evidence>
<dbReference type="InterPro" id="IPR036345">
    <property type="entry name" value="ExoRNase_PH_dom2_sf"/>
</dbReference>
<proteinExistence type="predicted"/>
<dbReference type="InterPro" id="IPR004088">
    <property type="entry name" value="KH_dom_type_1"/>
</dbReference>
<keyword evidence="3 4" id="KW-0694">RNA-binding</keyword>
<dbReference type="AlphaFoldDB" id="T1HX41"/>
<dbReference type="Gene3D" id="3.30.230.70">
    <property type="entry name" value="GHMP Kinase, N-terminal domain"/>
    <property type="match status" value="1"/>
</dbReference>
<dbReference type="FunFam" id="2.40.50.140:FF:000113">
    <property type="entry name" value="polyribonucleotide nucleotidyltransferase 1, mitochondrial"/>
    <property type="match status" value="1"/>
</dbReference>
<dbReference type="eggNOG" id="KOG1067">
    <property type="taxonomic scope" value="Eukaryota"/>
</dbReference>
<keyword evidence="2" id="KW-0548">Nucleotidyltransferase</keyword>
<dbReference type="Pfam" id="PF00013">
    <property type="entry name" value="KH_1"/>
    <property type="match status" value="1"/>
</dbReference>
<dbReference type="GO" id="GO:0003723">
    <property type="term" value="F:RNA binding"/>
    <property type="evidence" value="ECO:0007669"/>
    <property type="project" value="UniProtKB-UniRule"/>
</dbReference>
<dbReference type="EnsemblMetazoa" id="RPRC008611-RA">
    <property type="protein sequence ID" value="RPRC008611-PA"/>
    <property type="gene ID" value="RPRC008611"/>
</dbReference>
<dbReference type="CDD" id="cd09033">
    <property type="entry name" value="KH-I_PNPT1"/>
    <property type="match status" value="1"/>
</dbReference>
<dbReference type="GO" id="GO:0000175">
    <property type="term" value="F:3'-5'-RNA exonuclease activity"/>
    <property type="evidence" value="ECO:0007669"/>
    <property type="project" value="TreeGrafter"/>
</dbReference>
<dbReference type="GO" id="GO:0000965">
    <property type="term" value="P:mitochondrial RNA 3'-end processing"/>
    <property type="evidence" value="ECO:0007669"/>
    <property type="project" value="TreeGrafter"/>
</dbReference>
<dbReference type="GO" id="GO:0004654">
    <property type="term" value="F:polyribonucleotide nucleotidyltransferase activity"/>
    <property type="evidence" value="ECO:0007669"/>
    <property type="project" value="InterPro"/>
</dbReference>
<dbReference type="VEuPathDB" id="VectorBase:RPRC008611"/>
<keyword evidence="6" id="KW-1185">Reference proteome</keyword>
<name>T1HX41_RHOPR</name>
<dbReference type="PANTHER" id="PTHR11252">
    <property type="entry name" value="POLYRIBONUCLEOTIDE NUCLEOTIDYLTRANSFERASE"/>
    <property type="match status" value="1"/>
</dbReference>
<dbReference type="SUPFAM" id="SSF54791">
    <property type="entry name" value="Eukaryotic type KH-domain (KH-domain type I)"/>
    <property type="match status" value="1"/>
</dbReference>
<dbReference type="PROSITE" id="PS50084">
    <property type="entry name" value="KH_TYPE_1"/>
    <property type="match status" value="1"/>
</dbReference>
<dbReference type="InParanoid" id="T1HX41"/>
<dbReference type="SUPFAM" id="SSF50249">
    <property type="entry name" value="Nucleic acid-binding proteins"/>
    <property type="match status" value="1"/>
</dbReference>
<dbReference type="SUPFAM" id="SSF55666">
    <property type="entry name" value="Ribonuclease PH domain 2-like"/>
    <property type="match status" value="1"/>
</dbReference>
<dbReference type="InterPro" id="IPR036612">
    <property type="entry name" value="KH_dom_type_1_sf"/>
</dbReference>
<dbReference type="InterPro" id="IPR012162">
    <property type="entry name" value="PNPase"/>
</dbReference>
<dbReference type="EMBL" id="ACPB03000377">
    <property type="status" value="NOT_ANNOTATED_CDS"/>
    <property type="molecule type" value="Genomic_DNA"/>
</dbReference>
<evidence type="ECO:0000256" key="4">
    <source>
        <dbReference type="PROSITE-ProRule" id="PRU00117"/>
    </source>
</evidence>
<dbReference type="Proteomes" id="UP000015103">
    <property type="component" value="Unassembled WGS sequence"/>
</dbReference>
<evidence type="ECO:0000256" key="2">
    <source>
        <dbReference type="ARBA" id="ARBA00022695"/>
    </source>
</evidence>
<dbReference type="Gene3D" id="2.40.50.140">
    <property type="entry name" value="Nucleic acid-binding proteins"/>
    <property type="match status" value="1"/>
</dbReference>
<accession>T1HX41</accession>
<keyword evidence="1" id="KW-0808">Transferase</keyword>
<dbReference type="FunFam" id="3.30.1370.10:FF:000001">
    <property type="entry name" value="Polyribonucleotide nucleotidyltransferase"/>
    <property type="match status" value="1"/>
</dbReference>
<evidence type="ECO:0000256" key="1">
    <source>
        <dbReference type="ARBA" id="ARBA00022679"/>
    </source>
</evidence>
<dbReference type="HOGENOM" id="CLU_004217_3_1_1"/>
<dbReference type="GO" id="GO:0000958">
    <property type="term" value="P:mitochondrial mRNA catabolic process"/>
    <property type="evidence" value="ECO:0007669"/>
    <property type="project" value="TreeGrafter"/>
</dbReference>
<dbReference type="STRING" id="13249.T1HX41"/>
<protein>
    <submittedName>
        <fullName evidence="5">S1 motif domain-containing protein</fullName>
    </submittedName>
</protein>
<dbReference type="OMA" id="VITVQYL"/>
<dbReference type="PROSITE" id="PS50126">
    <property type="entry name" value="S1"/>
    <property type="match status" value="1"/>
</dbReference>
<organism evidence="5 6">
    <name type="scientific">Rhodnius prolixus</name>
    <name type="common">Triatomid bug</name>
    <dbReference type="NCBI Taxonomy" id="13249"/>
    <lineage>
        <taxon>Eukaryota</taxon>
        <taxon>Metazoa</taxon>
        <taxon>Ecdysozoa</taxon>
        <taxon>Arthropoda</taxon>
        <taxon>Hexapoda</taxon>
        <taxon>Insecta</taxon>
        <taxon>Pterygota</taxon>
        <taxon>Neoptera</taxon>
        <taxon>Paraneoptera</taxon>
        <taxon>Hemiptera</taxon>
        <taxon>Heteroptera</taxon>
        <taxon>Panheteroptera</taxon>
        <taxon>Cimicomorpha</taxon>
        <taxon>Reduviidae</taxon>
        <taxon>Triatominae</taxon>
        <taxon>Rhodnius</taxon>
    </lineage>
</organism>
<evidence type="ECO:0000313" key="5">
    <source>
        <dbReference type="EnsemblMetazoa" id="RPRC008611-PA"/>
    </source>
</evidence>